<proteinExistence type="predicted"/>
<accession>A0AAJ0FA51</accession>
<evidence type="ECO:0000256" key="1">
    <source>
        <dbReference type="SAM" id="Phobius"/>
    </source>
</evidence>
<keyword evidence="3" id="KW-1185">Reference proteome</keyword>
<evidence type="ECO:0000313" key="3">
    <source>
        <dbReference type="Proteomes" id="UP001239445"/>
    </source>
</evidence>
<organism evidence="2 3">
    <name type="scientific">Echria macrotheca</name>
    <dbReference type="NCBI Taxonomy" id="438768"/>
    <lineage>
        <taxon>Eukaryota</taxon>
        <taxon>Fungi</taxon>
        <taxon>Dikarya</taxon>
        <taxon>Ascomycota</taxon>
        <taxon>Pezizomycotina</taxon>
        <taxon>Sordariomycetes</taxon>
        <taxon>Sordariomycetidae</taxon>
        <taxon>Sordariales</taxon>
        <taxon>Schizotheciaceae</taxon>
        <taxon>Echria</taxon>
    </lineage>
</organism>
<dbReference type="Proteomes" id="UP001239445">
    <property type="component" value="Unassembled WGS sequence"/>
</dbReference>
<name>A0AAJ0FA51_9PEZI</name>
<feature type="transmembrane region" description="Helical" evidence="1">
    <location>
        <begin position="183"/>
        <end position="206"/>
    </location>
</feature>
<gene>
    <name evidence="2" type="ORF">QBC47DRAFT_414784</name>
</gene>
<dbReference type="AlphaFoldDB" id="A0AAJ0FA51"/>
<reference evidence="2" key="1">
    <citation type="submission" date="2023-06" db="EMBL/GenBank/DDBJ databases">
        <title>Genome-scale phylogeny and comparative genomics of the fungal order Sordariales.</title>
        <authorList>
            <consortium name="Lawrence Berkeley National Laboratory"/>
            <person name="Hensen N."/>
            <person name="Bonometti L."/>
            <person name="Westerberg I."/>
            <person name="Brannstrom I.O."/>
            <person name="Guillou S."/>
            <person name="Cros-Aarteil S."/>
            <person name="Calhoun S."/>
            <person name="Haridas S."/>
            <person name="Kuo A."/>
            <person name="Mondo S."/>
            <person name="Pangilinan J."/>
            <person name="Riley R."/>
            <person name="Labutti K."/>
            <person name="Andreopoulos B."/>
            <person name="Lipzen A."/>
            <person name="Chen C."/>
            <person name="Yanf M."/>
            <person name="Daum C."/>
            <person name="Ng V."/>
            <person name="Clum A."/>
            <person name="Steindorff A."/>
            <person name="Ohm R."/>
            <person name="Martin F."/>
            <person name="Silar P."/>
            <person name="Natvig D."/>
            <person name="Lalanne C."/>
            <person name="Gautier V."/>
            <person name="Ament-Velasquez S.L."/>
            <person name="Kruys A."/>
            <person name="Hutchinson M.I."/>
            <person name="Powell A.J."/>
            <person name="Barry K."/>
            <person name="Miller A.N."/>
            <person name="Grigoriev I.V."/>
            <person name="Debuchy R."/>
            <person name="Gladieux P."/>
            <person name="Thoren M.H."/>
            <person name="Johannesson H."/>
        </authorList>
    </citation>
    <scope>NUCLEOTIDE SEQUENCE</scope>
    <source>
        <strain evidence="2">PSN4</strain>
    </source>
</reference>
<feature type="transmembrane region" description="Helical" evidence="1">
    <location>
        <begin position="128"/>
        <end position="150"/>
    </location>
</feature>
<comment type="caution">
    <text evidence="2">The sequence shown here is derived from an EMBL/GenBank/DDBJ whole genome shotgun (WGS) entry which is preliminary data.</text>
</comment>
<feature type="transmembrane region" description="Helical" evidence="1">
    <location>
        <begin position="23"/>
        <end position="42"/>
    </location>
</feature>
<protein>
    <submittedName>
        <fullName evidence="2">Uncharacterized protein</fullName>
    </submittedName>
</protein>
<keyword evidence="1" id="KW-0812">Transmembrane</keyword>
<sequence length="299" mass="33214">MTILAPKDMETAPSSMGYYEIRIAGLVSTISLLPLPIPVLLLSSQSMSKDRHPYRLSVLHFTVVPSVYPFLSQSIRYWAPTTIGEYRGEGGETYVTNEEWGALLDLCFEGGDGYAGAFTPAEHVVLGVFHMLAFVAVLLFSVLLLVPLILRRVDARNGGVRGPMRERIGVLVERAVKSGGRTWVRILLALVPLGLAVPLLWGFWRLRGVQSRLAVAAKGHYEGNDWGFGQVMAIAVFVPVGAEMLFVWAQMRGERRTKAEMSEQARMEKCGLQSSELVRKLEEPRIDGQGRDRINTSPW</sequence>
<evidence type="ECO:0000313" key="2">
    <source>
        <dbReference type="EMBL" id="KAK1753854.1"/>
    </source>
</evidence>
<keyword evidence="1" id="KW-1133">Transmembrane helix</keyword>
<dbReference type="EMBL" id="MU839836">
    <property type="protein sequence ID" value="KAK1753854.1"/>
    <property type="molecule type" value="Genomic_DNA"/>
</dbReference>
<feature type="transmembrane region" description="Helical" evidence="1">
    <location>
        <begin position="226"/>
        <end position="248"/>
    </location>
</feature>
<keyword evidence="1" id="KW-0472">Membrane</keyword>